<evidence type="ECO:0000313" key="1">
    <source>
        <dbReference type="EMBL" id="KRY46388.1"/>
    </source>
</evidence>
<name>A0A0V1CAQ5_TRIBR</name>
<evidence type="ECO:0000313" key="2">
    <source>
        <dbReference type="Proteomes" id="UP000054653"/>
    </source>
</evidence>
<proteinExistence type="predicted"/>
<organism evidence="1 2">
    <name type="scientific">Trichinella britovi</name>
    <name type="common">Parasitic roundworm</name>
    <dbReference type="NCBI Taxonomy" id="45882"/>
    <lineage>
        <taxon>Eukaryota</taxon>
        <taxon>Metazoa</taxon>
        <taxon>Ecdysozoa</taxon>
        <taxon>Nematoda</taxon>
        <taxon>Enoplea</taxon>
        <taxon>Dorylaimia</taxon>
        <taxon>Trichinellida</taxon>
        <taxon>Trichinellidae</taxon>
        <taxon>Trichinella</taxon>
    </lineage>
</organism>
<keyword evidence="2" id="KW-1185">Reference proteome</keyword>
<dbReference type="Proteomes" id="UP000054653">
    <property type="component" value="Unassembled WGS sequence"/>
</dbReference>
<comment type="caution">
    <text evidence="1">The sequence shown here is derived from an EMBL/GenBank/DDBJ whole genome shotgun (WGS) entry which is preliminary data.</text>
</comment>
<protein>
    <submittedName>
        <fullName evidence="1">Uncharacterized protein</fullName>
    </submittedName>
</protein>
<sequence length="93" mass="10321">MRLCQPSRCHTVDIPKLNFSGRKPLLLGIVEQGSTSPDVQTFKILKPTAKPANLTKYSLAKVEERTLQPGVVKVTLNHKQISPHQVGRQVLPL</sequence>
<gene>
    <name evidence="1" type="ORF">T03_13154</name>
</gene>
<accession>A0A0V1CAQ5</accession>
<reference evidence="1 2" key="1">
    <citation type="submission" date="2015-01" db="EMBL/GenBank/DDBJ databases">
        <title>Evolution of Trichinella species and genotypes.</title>
        <authorList>
            <person name="Korhonen P.K."/>
            <person name="Edoardo P."/>
            <person name="Giuseppe L.R."/>
            <person name="Gasser R.B."/>
        </authorList>
    </citation>
    <scope>NUCLEOTIDE SEQUENCE [LARGE SCALE GENOMIC DNA]</scope>
    <source>
        <strain evidence="1">ISS120</strain>
    </source>
</reference>
<dbReference type="EMBL" id="JYDI01000290">
    <property type="protein sequence ID" value="KRY46388.1"/>
    <property type="molecule type" value="Genomic_DNA"/>
</dbReference>
<dbReference type="AlphaFoldDB" id="A0A0V1CAQ5"/>